<accession>A0A1M5DHG9</accession>
<name>A0A1M5DHG9_9ACTN</name>
<dbReference type="Proteomes" id="UP000186132">
    <property type="component" value="Unassembled WGS sequence"/>
</dbReference>
<reference evidence="1 2" key="1">
    <citation type="submission" date="2016-11" db="EMBL/GenBank/DDBJ databases">
        <authorList>
            <person name="Jaros S."/>
            <person name="Januszkiewicz K."/>
            <person name="Wedrychowicz H."/>
        </authorList>
    </citation>
    <scope>NUCLEOTIDE SEQUENCE [LARGE SCALE GENOMIC DNA]</scope>
    <source>
        <strain evidence="1 2">DSM 45627</strain>
    </source>
</reference>
<dbReference type="OrthoDB" id="3381577at2"/>
<protein>
    <recommendedName>
        <fullName evidence="3">ATP/GTP-binding protein</fullName>
    </recommendedName>
</protein>
<sequence length="78" mass="8595">MGGASAHTAAEFRGETYVVRSVSGQAAAKPYRCPGCDQVITVGTPHVVAWPHGDLDAADRRHWHRGCWTARDRRAPRR</sequence>
<dbReference type="EMBL" id="FQVU01000001">
    <property type="protein sequence ID" value="SHF66427.1"/>
    <property type="molecule type" value="Genomic_DNA"/>
</dbReference>
<keyword evidence="2" id="KW-1185">Reference proteome</keyword>
<dbReference type="AlphaFoldDB" id="A0A1M5DHG9"/>
<evidence type="ECO:0000313" key="1">
    <source>
        <dbReference type="EMBL" id="SHF66427.1"/>
    </source>
</evidence>
<proteinExistence type="predicted"/>
<evidence type="ECO:0008006" key="3">
    <source>
        <dbReference type="Google" id="ProtNLM"/>
    </source>
</evidence>
<dbReference type="STRING" id="1206085.SAMN05443575_0580"/>
<organism evidence="1 2">
    <name type="scientific">Jatrophihabitans endophyticus</name>
    <dbReference type="NCBI Taxonomy" id="1206085"/>
    <lineage>
        <taxon>Bacteria</taxon>
        <taxon>Bacillati</taxon>
        <taxon>Actinomycetota</taxon>
        <taxon>Actinomycetes</taxon>
        <taxon>Jatrophihabitantales</taxon>
        <taxon>Jatrophihabitantaceae</taxon>
        <taxon>Jatrophihabitans</taxon>
    </lineage>
</organism>
<gene>
    <name evidence="1" type="ORF">SAMN05443575_0580</name>
</gene>
<evidence type="ECO:0000313" key="2">
    <source>
        <dbReference type="Proteomes" id="UP000186132"/>
    </source>
</evidence>